<accession>A0ABQ5ZVY3</accession>
<gene>
    <name evidence="17" type="primary">bfrA</name>
    <name evidence="17" type="ORF">GCM10007878_10460</name>
</gene>
<evidence type="ECO:0000256" key="5">
    <source>
        <dbReference type="ARBA" id="ARBA00022729"/>
    </source>
</evidence>
<dbReference type="SUPFAM" id="SSF56935">
    <property type="entry name" value="Porins"/>
    <property type="match status" value="1"/>
</dbReference>
<evidence type="ECO:0000256" key="14">
    <source>
        <dbReference type="SAM" id="SignalP"/>
    </source>
</evidence>
<dbReference type="InterPro" id="IPR012910">
    <property type="entry name" value="Plug_dom"/>
</dbReference>
<keyword evidence="4 10" id="KW-0812">Transmembrane</keyword>
<dbReference type="PROSITE" id="PS52016">
    <property type="entry name" value="TONB_DEPENDENT_REC_3"/>
    <property type="match status" value="1"/>
</dbReference>
<dbReference type="EMBL" id="BSOR01000016">
    <property type="protein sequence ID" value="GLR63611.1"/>
    <property type="molecule type" value="Genomic_DNA"/>
</dbReference>
<evidence type="ECO:0000313" key="18">
    <source>
        <dbReference type="Proteomes" id="UP001156682"/>
    </source>
</evidence>
<proteinExistence type="inferred from homology"/>
<protein>
    <submittedName>
        <fullName evidence="17">Exogenous ferric siderophore receptor</fullName>
    </submittedName>
</protein>
<feature type="short sequence motif" description="TonB box" evidence="11">
    <location>
        <begin position="40"/>
        <end position="46"/>
    </location>
</feature>
<dbReference type="PROSITE" id="PS00430">
    <property type="entry name" value="TONB_DEPENDENT_REC_1"/>
    <property type="match status" value="1"/>
</dbReference>
<evidence type="ECO:0000256" key="1">
    <source>
        <dbReference type="ARBA" id="ARBA00004571"/>
    </source>
</evidence>
<keyword evidence="7 11" id="KW-0798">TonB box</keyword>
<keyword evidence="17" id="KW-0675">Receptor</keyword>
<keyword evidence="2 10" id="KW-0813">Transport</keyword>
<dbReference type="Gene3D" id="2.40.170.20">
    <property type="entry name" value="TonB-dependent receptor, beta-barrel domain"/>
    <property type="match status" value="1"/>
</dbReference>
<evidence type="ECO:0000256" key="12">
    <source>
        <dbReference type="RuleBase" id="RU003357"/>
    </source>
</evidence>
<dbReference type="Gene3D" id="2.170.130.10">
    <property type="entry name" value="TonB-dependent receptor, plug domain"/>
    <property type="match status" value="1"/>
</dbReference>
<dbReference type="Pfam" id="PF07715">
    <property type="entry name" value="Plug"/>
    <property type="match status" value="1"/>
</dbReference>
<dbReference type="InterPro" id="IPR000531">
    <property type="entry name" value="Beta-barrel_TonB"/>
</dbReference>
<feature type="region of interest" description="Disordered" evidence="13">
    <location>
        <begin position="226"/>
        <end position="252"/>
    </location>
</feature>
<keyword evidence="18" id="KW-1185">Reference proteome</keyword>
<evidence type="ECO:0000256" key="11">
    <source>
        <dbReference type="PROSITE-ProRule" id="PRU10143"/>
    </source>
</evidence>
<evidence type="ECO:0000256" key="9">
    <source>
        <dbReference type="ARBA" id="ARBA00023237"/>
    </source>
</evidence>
<dbReference type="PANTHER" id="PTHR30069:SF53">
    <property type="entry name" value="COLICIN I RECEPTOR-RELATED"/>
    <property type="match status" value="1"/>
</dbReference>
<evidence type="ECO:0000256" key="8">
    <source>
        <dbReference type="ARBA" id="ARBA00023136"/>
    </source>
</evidence>
<name>A0ABQ5ZVY3_9GAMM</name>
<dbReference type="PANTHER" id="PTHR30069">
    <property type="entry name" value="TONB-DEPENDENT OUTER MEMBRANE RECEPTOR"/>
    <property type="match status" value="1"/>
</dbReference>
<dbReference type="Pfam" id="PF00593">
    <property type="entry name" value="TonB_dep_Rec_b-barrel"/>
    <property type="match status" value="1"/>
</dbReference>
<comment type="caution">
    <text evidence="17">The sequence shown here is derived from an EMBL/GenBank/DDBJ whole genome shotgun (WGS) entry which is preliminary data.</text>
</comment>
<comment type="similarity">
    <text evidence="10 12">Belongs to the TonB-dependent receptor family.</text>
</comment>
<feature type="domain" description="TonB-dependent receptor-like beta-barrel" evidence="15">
    <location>
        <begin position="243"/>
        <end position="730"/>
    </location>
</feature>
<keyword evidence="6" id="KW-0406">Ion transport</keyword>
<feature type="domain" description="TonB-dependent receptor plug" evidence="16">
    <location>
        <begin position="52"/>
        <end position="165"/>
    </location>
</feature>
<evidence type="ECO:0000256" key="7">
    <source>
        <dbReference type="ARBA" id="ARBA00023077"/>
    </source>
</evidence>
<feature type="chain" id="PRO_5046263108" evidence="14">
    <location>
        <begin position="33"/>
        <end position="774"/>
    </location>
</feature>
<feature type="signal peptide" evidence="14">
    <location>
        <begin position="1"/>
        <end position="32"/>
    </location>
</feature>
<evidence type="ECO:0000313" key="17">
    <source>
        <dbReference type="EMBL" id="GLR63611.1"/>
    </source>
</evidence>
<feature type="compositionally biased region" description="Basic and acidic residues" evidence="13">
    <location>
        <begin position="226"/>
        <end position="238"/>
    </location>
</feature>
<keyword evidence="3 10" id="KW-1134">Transmembrane beta strand</keyword>
<evidence type="ECO:0000256" key="4">
    <source>
        <dbReference type="ARBA" id="ARBA00022692"/>
    </source>
</evidence>
<reference evidence="18" key="1">
    <citation type="journal article" date="2019" name="Int. J. Syst. Evol. Microbiol.">
        <title>The Global Catalogue of Microorganisms (GCM) 10K type strain sequencing project: providing services to taxonomists for standard genome sequencing and annotation.</title>
        <authorList>
            <consortium name="The Broad Institute Genomics Platform"/>
            <consortium name="The Broad Institute Genome Sequencing Center for Infectious Disease"/>
            <person name="Wu L."/>
            <person name="Ma J."/>
        </authorList>
    </citation>
    <scope>NUCLEOTIDE SEQUENCE [LARGE SCALE GENOMIC DNA]</scope>
    <source>
        <strain evidence="18">NBRC 100033</strain>
    </source>
</reference>
<evidence type="ECO:0000256" key="10">
    <source>
        <dbReference type="PROSITE-ProRule" id="PRU01360"/>
    </source>
</evidence>
<dbReference type="InterPro" id="IPR036942">
    <property type="entry name" value="Beta-barrel_TonB_sf"/>
</dbReference>
<evidence type="ECO:0000256" key="2">
    <source>
        <dbReference type="ARBA" id="ARBA00022448"/>
    </source>
</evidence>
<dbReference type="CDD" id="cd01347">
    <property type="entry name" value="ligand_gated_channel"/>
    <property type="match status" value="1"/>
</dbReference>
<sequence>MAHLPRRPNFLIIPLNAAIAVCLLAGSTSLYAEEEQKMDTLVVTAAGYEQKLTDAPASVTVITAEELRSRPYTNLLDAMRDVEGIDLGTGQDKSGQGSISMRGLGSDYTLVLIDGKRQNNNGDIYPNNFGGFQSAHIPPLDMIERIEVVRGPMSTLYGADAMGGVINIITKRVSDKWVGSITHGRTFQENSDLGNETTTDFAVSGPLVKGLLGLTVRGSIYDKEESTPEYKATTDPDGKVYQPSTGFGGGGKTSDNTNYTSGFRLAFTPNAQHEVLFDYDISRQKYDNREAQFGTTDSAETILARSRVGYSETQRTSRDQMSLTHIGKWDLGRSEVTLTHLETENDGRSLPLSIEQRIAVRDLTGTEAANLAWIEDNLLPRPNRDLASKGLTLDAKLEMPLGDHFVVVGGQVIDQEMTDNVFGMVGAGYTGGAKQEHKQFSLFAEDNWALTNDFTLTGGLRYDDHNEFGGRFSPRVYGVYNMTSAWTVKGGVSTGYKTPKTSDLYAGITGFGGQGTSPWAGNPDLKPETSVSGELAAYFTAEDGHTFNATLFMTQFKDKIQNIDNCQDTPNGSKACANIDPRWTASVADGGLNRAINYKGNVSEAEIKGLELAGRYLLPYNLSLKANYTFTDTEVTKGPAKGRPLTGNPTSASASSADTPAKHMANVTLDWQANQDLNIYIGMYAESDRVRGWDEDGKHLPDYKAYQIFHLGGSYAVSEMLTISARVNNLLDTDFSDYEVDWEDNAGTWEATKLNDYKVIDKSRNFWISANMRF</sequence>
<keyword evidence="8 10" id="KW-0472">Membrane</keyword>
<evidence type="ECO:0000256" key="3">
    <source>
        <dbReference type="ARBA" id="ARBA00022452"/>
    </source>
</evidence>
<evidence type="ECO:0000256" key="13">
    <source>
        <dbReference type="SAM" id="MobiDB-lite"/>
    </source>
</evidence>
<keyword evidence="9 10" id="KW-0998">Cell outer membrane</keyword>
<dbReference type="InterPro" id="IPR039426">
    <property type="entry name" value="TonB-dep_rcpt-like"/>
</dbReference>
<dbReference type="InterPro" id="IPR037066">
    <property type="entry name" value="Plug_dom_sf"/>
</dbReference>
<dbReference type="RefSeq" id="WP_051610076.1">
    <property type="nucleotide sequence ID" value="NZ_BSOR01000016.1"/>
</dbReference>
<evidence type="ECO:0000259" key="15">
    <source>
        <dbReference type="Pfam" id="PF00593"/>
    </source>
</evidence>
<evidence type="ECO:0000259" key="16">
    <source>
        <dbReference type="Pfam" id="PF07715"/>
    </source>
</evidence>
<comment type="subcellular location">
    <subcellularLocation>
        <location evidence="1 10">Cell outer membrane</location>
        <topology evidence="1 10">Multi-pass membrane protein</topology>
    </subcellularLocation>
</comment>
<organism evidence="17 18">
    <name type="scientific">Marinospirillum insulare</name>
    <dbReference type="NCBI Taxonomy" id="217169"/>
    <lineage>
        <taxon>Bacteria</taxon>
        <taxon>Pseudomonadati</taxon>
        <taxon>Pseudomonadota</taxon>
        <taxon>Gammaproteobacteria</taxon>
        <taxon>Oceanospirillales</taxon>
        <taxon>Oceanospirillaceae</taxon>
        <taxon>Marinospirillum</taxon>
    </lineage>
</organism>
<feature type="region of interest" description="Disordered" evidence="13">
    <location>
        <begin position="635"/>
        <end position="659"/>
    </location>
</feature>
<keyword evidence="5 14" id="KW-0732">Signal</keyword>
<dbReference type="InterPro" id="IPR010916">
    <property type="entry name" value="TonB_box_CS"/>
</dbReference>
<evidence type="ECO:0000256" key="6">
    <source>
        <dbReference type="ARBA" id="ARBA00023065"/>
    </source>
</evidence>
<dbReference type="Proteomes" id="UP001156682">
    <property type="component" value="Unassembled WGS sequence"/>
</dbReference>